<dbReference type="KEGG" id="pbor:BSF38_00511"/>
<keyword evidence="11" id="KW-1185">Reference proteome</keyword>
<proteinExistence type="predicted"/>
<dbReference type="STRING" id="1387353.BSF38_00511"/>
<evidence type="ECO:0000259" key="7">
    <source>
        <dbReference type="Pfam" id="PF07631"/>
    </source>
</evidence>
<dbReference type="RefSeq" id="WP_168189294.1">
    <property type="nucleotide sequence ID" value="NZ_CP019082.1"/>
</dbReference>
<dbReference type="GO" id="GO:0046872">
    <property type="term" value="F:metal ion binding"/>
    <property type="evidence" value="ECO:0007669"/>
    <property type="project" value="UniProtKB-KW"/>
</dbReference>
<protein>
    <recommendedName>
        <fullName evidence="12">Cytochrome c domain-containing protein</fullName>
    </recommendedName>
</protein>
<evidence type="ECO:0000259" key="9">
    <source>
        <dbReference type="Pfam" id="PF13442"/>
    </source>
</evidence>
<feature type="domain" description="DUF1587" evidence="5">
    <location>
        <begin position="149"/>
        <end position="212"/>
    </location>
</feature>
<feature type="domain" description="DUF1595" evidence="8">
    <location>
        <begin position="384"/>
        <end position="446"/>
    </location>
</feature>
<dbReference type="GO" id="GO:0020037">
    <property type="term" value="F:heme binding"/>
    <property type="evidence" value="ECO:0007669"/>
    <property type="project" value="InterPro"/>
</dbReference>
<evidence type="ECO:0000256" key="3">
    <source>
        <dbReference type="ARBA" id="ARBA00023004"/>
    </source>
</evidence>
<dbReference type="Pfam" id="PF13442">
    <property type="entry name" value="Cytochrome_CBB3"/>
    <property type="match status" value="1"/>
</dbReference>
<keyword evidence="2" id="KW-0479">Metal-binding</keyword>
<feature type="domain" description="DUF1592" evidence="7">
    <location>
        <begin position="459"/>
        <end position="569"/>
    </location>
</feature>
<dbReference type="InterPro" id="IPR013042">
    <property type="entry name" value="DUF1592"/>
</dbReference>
<dbReference type="Pfam" id="PF07626">
    <property type="entry name" value="PSD3"/>
    <property type="match status" value="1"/>
</dbReference>
<dbReference type="GO" id="GO:0009055">
    <property type="term" value="F:electron transfer activity"/>
    <property type="evidence" value="ECO:0007669"/>
    <property type="project" value="InterPro"/>
</dbReference>
<keyword evidence="1" id="KW-0349">Heme</keyword>
<dbReference type="AlphaFoldDB" id="A0A1U7CJL6"/>
<reference evidence="11" key="1">
    <citation type="submission" date="2016-12" db="EMBL/GenBank/DDBJ databases">
        <title>Comparative genomics of four Isosphaeraceae planctomycetes: a common pool of plasmids and glycoside hydrolase genes.</title>
        <authorList>
            <person name="Ivanova A."/>
        </authorList>
    </citation>
    <scope>NUCLEOTIDE SEQUENCE [LARGE SCALE GENOMIC DNA]</scope>
    <source>
        <strain evidence="11">PX4</strain>
    </source>
</reference>
<gene>
    <name evidence="10" type="ORF">BSF38_00511</name>
</gene>
<evidence type="ECO:0000313" key="10">
    <source>
        <dbReference type="EMBL" id="APW59097.1"/>
    </source>
</evidence>
<name>A0A1U7CJL6_9BACT</name>
<accession>A0A1U7CJL6</accession>
<evidence type="ECO:0008006" key="12">
    <source>
        <dbReference type="Google" id="ProtNLM"/>
    </source>
</evidence>
<dbReference type="EMBL" id="CP019082">
    <property type="protein sequence ID" value="APW59097.1"/>
    <property type="molecule type" value="Genomic_DNA"/>
</dbReference>
<evidence type="ECO:0000313" key="11">
    <source>
        <dbReference type="Proteomes" id="UP000186309"/>
    </source>
</evidence>
<evidence type="ECO:0000256" key="1">
    <source>
        <dbReference type="ARBA" id="ARBA00022617"/>
    </source>
</evidence>
<feature type="domain" description="DUF1585" evidence="4">
    <location>
        <begin position="771"/>
        <end position="844"/>
    </location>
</feature>
<organism evidence="10 11">
    <name type="scientific">Paludisphaera borealis</name>
    <dbReference type="NCBI Taxonomy" id="1387353"/>
    <lineage>
        <taxon>Bacteria</taxon>
        <taxon>Pseudomonadati</taxon>
        <taxon>Planctomycetota</taxon>
        <taxon>Planctomycetia</taxon>
        <taxon>Isosphaerales</taxon>
        <taxon>Isosphaeraceae</taxon>
        <taxon>Paludisphaera</taxon>
    </lineage>
</organism>
<dbReference type="Gene3D" id="1.10.760.10">
    <property type="entry name" value="Cytochrome c-like domain"/>
    <property type="match status" value="1"/>
</dbReference>
<dbReference type="Proteomes" id="UP000186309">
    <property type="component" value="Chromosome"/>
</dbReference>
<dbReference type="InterPro" id="IPR013036">
    <property type="entry name" value="DUF1587"/>
</dbReference>
<dbReference type="Pfam" id="PF07624">
    <property type="entry name" value="PSD2"/>
    <property type="match status" value="1"/>
</dbReference>
<evidence type="ECO:0000256" key="2">
    <source>
        <dbReference type="ARBA" id="ARBA00022723"/>
    </source>
</evidence>
<keyword evidence="3" id="KW-0408">Iron</keyword>
<dbReference type="InterPro" id="IPR013043">
    <property type="entry name" value="DUF1595"/>
</dbReference>
<dbReference type="InterPro" id="IPR009056">
    <property type="entry name" value="Cyt_c-like_dom"/>
</dbReference>
<dbReference type="Pfam" id="PF07637">
    <property type="entry name" value="PSD5"/>
    <property type="match status" value="1"/>
</dbReference>
<sequence>MGALWGPGGARLGRPGRLTLGLACMLRVGVTLVLAHVVVLAAEASAADQLEKQFRERVQPILEDYCIACHGDGIDKGSVALDESALNPARLRDKKFWWAVLKNVRAGLMPPTGEPQPSEAERRLLVDWIKYGAFGIEPTTPDPGRVTVRRLNRVEYRNTIRDLMGVNYETNVEFPPDDTGHGFDNIGDVLTVSPLLLEKYLAAAKSIVVQAVPVVPRVVPETKIAGRRFRRAGDDEKKDEGPLPLSYYEPASIASTFHAEHPGRYQLVLNLTATDKEAFGADYNKCRVVFKADDRELFRQEFSRQDEKPFHTQLDLDWSAGEHELAFVLEPLTRDEKRLRSLTIRIDSVDVRGPWERRFWTRPANYSRFFPSDAPEGAPERRLYARSLLQAFARRAFRRPADEATVDRLAALAEREYSREGRTFEAGVAQAMAAVLASPMFLFREEGLEEGSSDRYPLIDEYALASRLSYFLWSSMPDAELFRLAEEHALRKNLAAQLKRMFADPRSREFVRHFVGQWLQARDVETVPINAFAVIHRDQPFDPEADRLRARLQELNRRFPETLTDEERKERNEVRAAFFKTFRGVREHELNDELRQAMRLESEMLVDRVLRQDRSLRELLVSDYTFLNERLAKHYGIGGVEGKEMRLVALPPESPRGGVLTLGAVLAVTSNPDRTSPVKRGLFILDNILGTPPPPQPPNIPPLEKSAKEFAGRTPTLRETLELHRAKPQCSACHNRMDPLGLALENFNALGVWREREQGGPVNSSGRLLTGESFSNVQELKRILADEHGRDFFRCLSEKMLTYALGRGLDYQDVETIDSLVDHIERENGRAGALISGVVESAPFQRGRRPAEGKSPSP</sequence>
<dbReference type="InterPro" id="IPR013039">
    <property type="entry name" value="DUF1588"/>
</dbReference>
<evidence type="ECO:0000259" key="5">
    <source>
        <dbReference type="Pfam" id="PF07626"/>
    </source>
</evidence>
<dbReference type="Pfam" id="PF07631">
    <property type="entry name" value="PSD4"/>
    <property type="match status" value="1"/>
</dbReference>
<evidence type="ECO:0000259" key="4">
    <source>
        <dbReference type="Pfam" id="PF07624"/>
    </source>
</evidence>
<evidence type="ECO:0000259" key="6">
    <source>
        <dbReference type="Pfam" id="PF07627"/>
    </source>
</evidence>
<dbReference type="InterPro" id="IPR011478">
    <property type="entry name" value="DUF1585"/>
</dbReference>
<feature type="domain" description="DUF1588" evidence="6">
    <location>
        <begin position="656"/>
        <end position="757"/>
    </location>
</feature>
<dbReference type="InterPro" id="IPR036909">
    <property type="entry name" value="Cyt_c-like_dom_sf"/>
</dbReference>
<dbReference type="Pfam" id="PF07627">
    <property type="entry name" value="PSCyt3"/>
    <property type="match status" value="1"/>
</dbReference>
<evidence type="ECO:0000259" key="8">
    <source>
        <dbReference type="Pfam" id="PF07637"/>
    </source>
</evidence>
<dbReference type="SUPFAM" id="SSF46626">
    <property type="entry name" value="Cytochrome c"/>
    <property type="match status" value="1"/>
</dbReference>
<feature type="domain" description="Cytochrome c" evidence="9">
    <location>
        <begin position="59"/>
        <end position="129"/>
    </location>
</feature>